<comment type="caution">
    <text evidence="5">Lacks conserved residue(s) required for the propagation of feature annotation.</text>
</comment>
<dbReference type="Pfam" id="PF01189">
    <property type="entry name" value="Methyltr_RsmB-F"/>
    <property type="match status" value="1"/>
</dbReference>
<keyword evidence="2 5" id="KW-0808">Transferase</keyword>
<dbReference type="Gene3D" id="3.40.50.150">
    <property type="entry name" value="Vaccinia Virus protein VP39"/>
    <property type="match status" value="1"/>
</dbReference>
<dbReference type="PANTHER" id="PTHR22807">
    <property type="entry name" value="NOP2 YEAST -RELATED NOL1/NOP2/FMU SUN DOMAIN-CONTAINING"/>
    <property type="match status" value="1"/>
</dbReference>
<evidence type="ECO:0000313" key="8">
    <source>
        <dbReference type="Proteomes" id="UP000445582"/>
    </source>
</evidence>
<keyword evidence="3 5" id="KW-0949">S-adenosyl-L-methionine</keyword>
<dbReference type="Proteomes" id="UP000445582">
    <property type="component" value="Unassembled WGS sequence"/>
</dbReference>
<reference evidence="7 8" key="1">
    <citation type="submission" date="2019-12" db="EMBL/GenBank/DDBJ databases">
        <title>Genomic-based taxomic classification of the family Erythrobacteraceae.</title>
        <authorList>
            <person name="Xu L."/>
        </authorList>
    </citation>
    <scope>NUCLEOTIDE SEQUENCE [LARGE SCALE GENOMIC DNA]</scope>
    <source>
        <strain evidence="7 8">MCCC 1A09965</strain>
    </source>
</reference>
<dbReference type="PRINTS" id="PR02008">
    <property type="entry name" value="RCMTFAMILY"/>
</dbReference>
<dbReference type="GO" id="GO:0001510">
    <property type="term" value="P:RNA methylation"/>
    <property type="evidence" value="ECO:0007669"/>
    <property type="project" value="InterPro"/>
</dbReference>
<dbReference type="RefSeq" id="WP_160670888.1">
    <property type="nucleotide sequence ID" value="NZ_WTYN01000001.1"/>
</dbReference>
<gene>
    <name evidence="7" type="ORF">GRI48_02390</name>
</gene>
<comment type="similarity">
    <text evidence="5">Belongs to the class I-like SAM-binding methyltransferase superfamily. RsmB/NOP family.</text>
</comment>
<dbReference type="InterPro" id="IPR023267">
    <property type="entry name" value="RCMT"/>
</dbReference>
<dbReference type="EMBL" id="WTYN01000001">
    <property type="protein sequence ID" value="MXO61852.1"/>
    <property type="molecule type" value="Genomic_DNA"/>
</dbReference>
<evidence type="ECO:0000256" key="5">
    <source>
        <dbReference type="PROSITE-ProRule" id="PRU01023"/>
    </source>
</evidence>
<dbReference type="InterPro" id="IPR049560">
    <property type="entry name" value="MeTrfase_RsmB-F_NOP2_cat"/>
</dbReference>
<protein>
    <submittedName>
        <fullName evidence="7">RsmB/NOP family class I SAM-dependent RNA methyltransferase</fullName>
    </submittedName>
</protein>
<evidence type="ECO:0000256" key="1">
    <source>
        <dbReference type="ARBA" id="ARBA00022603"/>
    </source>
</evidence>
<dbReference type="GO" id="GO:0008173">
    <property type="term" value="F:RNA methyltransferase activity"/>
    <property type="evidence" value="ECO:0007669"/>
    <property type="project" value="InterPro"/>
</dbReference>
<dbReference type="GO" id="GO:0003723">
    <property type="term" value="F:RNA binding"/>
    <property type="evidence" value="ECO:0007669"/>
    <property type="project" value="UniProtKB-UniRule"/>
</dbReference>
<dbReference type="InterPro" id="IPR001678">
    <property type="entry name" value="MeTrfase_RsmB-F_NOP2_dom"/>
</dbReference>
<feature type="binding site" evidence="5">
    <location>
        <position position="281"/>
    </location>
    <ligand>
        <name>S-adenosyl-L-methionine</name>
        <dbReference type="ChEBI" id="CHEBI:59789"/>
    </ligand>
</feature>
<evidence type="ECO:0000256" key="4">
    <source>
        <dbReference type="ARBA" id="ARBA00022884"/>
    </source>
</evidence>
<keyword evidence="4 5" id="KW-0694">RNA-binding</keyword>
<keyword evidence="8" id="KW-1185">Reference proteome</keyword>
<dbReference type="AlphaFoldDB" id="A0A844YD25"/>
<organism evidence="7 8">
    <name type="scientific">Qipengyuania oceanensis</name>
    <dbReference type="NCBI Taxonomy" id="1463597"/>
    <lineage>
        <taxon>Bacteria</taxon>
        <taxon>Pseudomonadati</taxon>
        <taxon>Pseudomonadota</taxon>
        <taxon>Alphaproteobacteria</taxon>
        <taxon>Sphingomonadales</taxon>
        <taxon>Erythrobacteraceae</taxon>
        <taxon>Qipengyuania</taxon>
    </lineage>
</organism>
<dbReference type="PROSITE" id="PS51686">
    <property type="entry name" value="SAM_MT_RSMB_NOP"/>
    <property type="match status" value="1"/>
</dbReference>
<dbReference type="OrthoDB" id="9810297at2"/>
<accession>A0A844YD25</accession>
<evidence type="ECO:0000259" key="6">
    <source>
        <dbReference type="PROSITE" id="PS51686"/>
    </source>
</evidence>
<name>A0A844YD25_9SPHN</name>
<evidence type="ECO:0000256" key="3">
    <source>
        <dbReference type="ARBA" id="ARBA00022691"/>
    </source>
</evidence>
<feature type="active site" description="Nucleophile" evidence="5">
    <location>
        <position position="334"/>
    </location>
</feature>
<evidence type="ECO:0000313" key="7">
    <source>
        <dbReference type="EMBL" id="MXO61852.1"/>
    </source>
</evidence>
<keyword evidence="1 5" id="KW-0489">Methyltransferase</keyword>
<feature type="domain" description="SAM-dependent MTase RsmB/NOP-type" evidence="6">
    <location>
        <begin position="102"/>
        <end position="392"/>
    </location>
</feature>
<dbReference type="PANTHER" id="PTHR22807:SF53">
    <property type="entry name" value="RIBOSOMAL RNA SMALL SUBUNIT METHYLTRANSFERASE B-RELATED"/>
    <property type="match status" value="1"/>
</dbReference>
<dbReference type="CDD" id="cd02440">
    <property type="entry name" value="AdoMet_MTases"/>
    <property type="match status" value="1"/>
</dbReference>
<dbReference type="InterPro" id="IPR029063">
    <property type="entry name" value="SAM-dependent_MTases_sf"/>
</dbReference>
<comment type="caution">
    <text evidence="7">The sequence shown here is derived from an EMBL/GenBank/DDBJ whole genome shotgun (WGS) entry which is preliminary data.</text>
</comment>
<feature type="binding site" evidence="5">
    <location>
        <position position="233"/>
    </location>
    <ligand>
        <name>S-adenosyl-L-methionine</name>
        <dbReference type="ChEBI" id="CHEBI:59789"/>
    </ligand>
</feature>
<proteinExistence type="inferred from homology"/>
<dbReference type="SUPFAM" id="SSF53335">
    <property type="entry name" value="S-adenosyl-L-methionine-dependent methyltransferases"/>
    <property type="match status" value="1"/>
</dbReference>
<evidence type="ECO:0000256" key="2">
    <source>
        <dbReference type="ARBA" id="ARBA00022679"/>
    </source>
</evidence>
<sequence>MTPAARVQAAIDIVDEVIEAARTEGAPADRLVAAYFKARRYAGSKDRRAVRELVYSSIRACGPVPASGRAAMLRLAQLDEGLDPLFDGSAHGPQPIGETEEAAAGGLAPQWLVDALEASDVSGQDAAALMSRAPLDVRVNALKADRATIELPEAGEILAAPQGLRFESGTQVEQWEAWRDGLVEVQDHGSQLACMAAGAMPGETVVDLCAGAGGKTLSLAAMMDNSGTLIACDTDKRRLGNLQPRAEKAGAGMIEICLLDPGKELEMLADWHGKADAVLVDAPCSGTGTWRRKPEAKWRLTPDRLARFTQVQDRLLRIASELVRPGGRLVFVTCSLLDAEGKDRVATLLAEDQEWTRAGPDLPLGCVHGDGVRLSPALDGTDGFFVACLKKSC</sequence>
<feature type="binding site" evidence="5">
    <location>
        <position position="260"/>
    </location>
    <ligand>
        <name>S-adenosyl-L-methionine</name>
        <dbReference type="ChEBI" id="CHEBI:59789"/>
    </ligand>
</feature>